<dbReference type="Pfam" id="PF00232">
    <property type="entry name" value="Glyco_hydro_1"/>
    <property type="match status" value="1"/>
</dbReference>
<dbReference type="FunFam" id="3.20.20.80:FF:000004">
    <property type="entry name" value="Beta-glucosidase 6-phospho-beta-glucosidase"/>
    <property type="match status" value="1"/>
</dbReference>
<keyword evidence="3 6" id="KW-0326">Glycosidase</keyword>
<dbReference type="SUPFAM" id="SSF51445">
    <property type="entry name" value="(Trans)glycosidases"/>
    <property type="match status" value="1"/>
</dbReference>
<organism evidence="7 8">
    <name type="scientific">Massilimicrobiota timonensis</name>
    <dbReference type="NCBI Taxonomy" id="1776392"/>
    <lineage>
        <taxon>Bacteria</taxon>
        <taxon>Bacillati</taxon>
        <taxon>Bacillota</taxon>
        <taxon>Erysipelotrichia</taxon>
        <taxon>Erysipelotrichales</taxon>
        <taxon>Erysipelotrichaceae</taxon>
        <taxon>Massilimicrobiota</taxon>
    </lineage>
</organism>
<dbReference type="InterPro" id="IPR017853">
    <property type="entry name" value="GH"/>
</dbReference>
<feature type="active site" description="Nucleophile" evidence="4">
    <location>
        <position position="347"/>
    </location>
</feature>
<proteinExistence type="inferred from homology"/>
<dbReference type="Gene3D" id="3.20.20.80">
    <property type="entry name" value="Glycosidases"/>
    <property type="match status" value="1"/>
</dbReference>
<evidence type="ECO:0000313" key="8">
    <source>
        <dbReference type="Proteomes" id="UP000195305"/>
    </source>
</evidence>
<dbReference type="PRINTS" id="PR00131">
    <property type="entry name" value="GLHYDRLASE1"/>
</dbReference>
<reference evidence="7 8" key="1">
    <citation type="journal article" date="2018" name="BMC Genomics">
        <title>Whole genome sequencing and function prediction of 133 gut anaerobes isolated from chicken caecum in pure cultures.</title>
        <authorList>
            <person name="Medvecky M."/>
            <person name="Cejkova D."/>
            <person name="Polansky O."/>
            <person name="Karasova D."/>
            <person name="Kubasova T."/>
            <person name="Cizek A."/>
            <person name="Rychlik I."/>
        </authorList>
    </citation>
    <scope>NUCLEOTIDE SEQUENCE [LARGE SCALE GENOMIC DNA]</scope>
    <source>
        <strain evidence="7 8">An13</strain>
    </source>
</reference>
<sequence length="447" mass="51970">MLRKDFLWGGAVTAHQSEGAYNEGGKVPAVCDLTVTGKFSDFKDGIDSYHRYQEDFDLYQEMGFNAYRFSMDWSRLMSDENTYNETGFEFYDQFVDALKERGMEPIPTLYHFEMPVVLQEKYNGFASRKVVDIFVELCKKIVDRYKDKVHYWIIFNEQNGILQKGPKMFFGGICPEGMNPQTFDNQIMHNTLIAHSLVNDYIHQQGGKVMGMATVVQSYPETCHPLDTLESMKAQSEAYVFLDVFARGHYNSYYYANMKNEGTIPEILDGDLDILKLGKTDYLSISYYMSTISHYGEESLTNVEDVVIKKNPYLEMSEFGWTIDPVGLRITLRQLYDRYEMPIYVVENGFGCDDEINENGEIIDDYRIDYMRKHIAEMKKAVEEGVDCRGYLVWGPVDILSSRANMNKRYGMVYVNRTNDDLKDLKRMKKKSFGWYKHVIETNGEEL</sequence>
<keyword evidence="2 6" id="KW-0378">Hydrolase</keyword>
<evidence type="ECO:0000256" key="2">
    <source>
        <dbReference type="ARBA" id="ARBA00022801"/>
    </source>
</evidence>
<dbReference type="InterPro" id="IPR001360">
    <property type="entry name" value="Glyco_hydro_1"/>
</dbReference>
<dbReference type="PANTHER" id="PTHR10353:SF122">
    <property type="entry name" value="6-PHOSPHO-BETA-GLUCOSIDASE ASCB-RELATED"/>
    <property type="match status" value="1"/>
</dbReference>
<dbReference type="RefSeq" id="WP_087358015.1">
    <property type="nucleotide sequence ID" value="NZ_NFLJ01000016.1"/>
</dbReference>
<evidence type="ECO:0000256" key="4">
    <source>
        <dbReference type="PROSITE-ProRule" id="PRU10055"/>
    </source>
</evidence>
<name>A0A1Y4T0J8_9FIRM</name>
<evidence type="ECO:0000313" key="7">
    <source>
        <dbReference type="EMBL" id="OUQ34513.1"/>
    </source>
</evidence>
<dbReference type="InterPro" id="IPR033132">
    <property type="entry name" value="GH_1_N_CS"/>
</dbReference>
<dbReference type="GO" id="GO:0008422">
    <property type="term" value="F:beta-glucosidase activity"/>
    <property type="evidence" value="ECO:0007669"/>
    <property type="project" value="TreeGrafter"/>
</dbReference>
<dbReference type="Proteomes" id="UP000195305">
    <property type="component" value="Unassembled WGS sequence"/>
</dbReference>
<keyword evidence="8" id="KW-1185">Reference proteome</keyword>
<evidence type="ECO:0000256" key="6">
    <source>
        <dbReference type="RuleBase" id="RU004468"/>
    </source>
</evidence>
<dbReference type="PANTHER" id="PTHR10353">
    <property type="entry name" value="GLYCOSYL HYDROLASE"/>
    <property type="match status" value="1"/>
</dbReference>
<protein>
    <submittedName>
        <fullName evidence="7">6-phospho-beta-glucosidase</fullName>
    </submittedName>
</protein>
<accession>A0A1Y4T0J8</accession>
<dbReference type="InterPro" id="IPR018120">
    <property type="entry name" value="Glyco_hydro_1_AS"/>
</dbReference>
<dbReference type="OrthoDB" id="9765195at2"/>
<comment type="similarity">
    <text evidence="1 5">Belongs to the glycosyl hydrolase 1 family.</text>
</comment>
<evidence type="ECO:0000256" key="1">
    <source>
        <dbReference type="ARBA" id="ARBA00010838"/>
    </source>
</evidence>
<gene>
    <name evidence="7" type="ORF">B5E75_06800</name>
</gene>
<dbReference type="PROSITE" id="PS00653">
    <property type="entry name" value="GLYCOSYL_HYDROL_F1_2"/>
    <property type="match status" value="1"/>
</dbReference>
<dbReference type="AlphaFoldDB" id="A0A1Y4T0J8"/>
<dbReference type="GO" id="GO:0016052">
    <property type="term" value="P:carbohydrate catabolic process"/>
    <property type="evidence" value="ECO:0007669"/>
    <property type="project" value="TreeGrafter"/>
</dbReference>
<dbReference type="GO" id="GO:0005829">
    <property type="term" value="C:cytosol"/>
    <property type="evidence" value="ECO:0007669"/>
    <property type="project" value="TreeGrafter"/>
</dbReference>
<comment type="caution">
    <text evidence="7">The sequence shown here is derived from an EMBL/GenBank/DDBJ whole genome shotgun (WGS) entry which is preliminary data.</text>
</comment>
<dbReference type="EMBL" id="NFLJ01000016">
    <property type="protein sequence ID" value="OUQ34513.1"/>
    <property type="molecule type" value="Genomic_DNA"/>
</dbReference>
<evidence type="ECO:0000256" key="3">
    <source>
        <dbReference type="ARBA" id="ARBA00023295"/>
    </source>
</evidence>
<evidence type="ECO:0000256" key="5">
    <source>
        <dbReference type="RuleBase" id="RU003690"/>
    </source>
</evidence>
<dbReference type="PROSITE" id="PS00572">
    <property type="entry name" value="GLYCOSYL_HYDROL_F1_1"/>
    <property type="match status" value="1"/>
</dbReference>